<dbReference type="RefSeq" id="WP_169715618.1">
    <property type="nucleotide sequence ID" value="NZ_NBBJ01000001.1"/>
</dbReference>
<organism evidence="1 2">
    <name type="scientific">Sphingomonas mucosissima</name>
    <dbReference type="NCBI Taxonomy" id="370959"/>
    <lineage>
        <taxon>Bacteria</taxon>
        <taxon>Pseudomonadati</taxon>
        <taxon>Pseudomonadota</taxon>
        <taxon>Alphaproteobacteria</taxon>
        <taxon>Sphingomonadales</taxon>
        <taxon>Sphingomonadaceae</taxon>
        <taxon>Sphingomonas</taxon>
    </lineage>
</organism>
<keyword evidence="2" id="KW-1185">Reference proteome</keyword>
<dbReference type="AlphaFoldDB" id="A0A245ZRC1"/>
<reference evidence="1 2" key="1">
    <citation type="submission" date="2017-03" db="EMBL/GenBank/DDBJ databases">
        <title>Genome sequence of Sphingomonas mucosissima DSM 17494.</title>
        <authorList>
            <person name="Poehlein A."/>
            <person name="Wuebbeler J.H."/>
            <person name="Steinbuechel A."/>
            <person name="Daniel R."/>
        </authorList>
    </citation>
    <scope>NUCLEOTIDE SEQUENCE [LARGE SCALE GENOMIC DNA]</scope>
    <source>
        <strain evidence="1 2">DSM 17494</strain>
    </source>
</reference>
<gene>
    <name evidence="1" type="ORF">SPMU_06130</name>
</gene>
<protein>
    <recommendedName>
        <fullName evidence="3">Mu-like prophage FluMu N-terminal domain-containing protein</fullName>
    </recommendedName>
</protein>
<sequence length="51" mass="5521">MGVKFLKPCQQGTLYNKDEVAGFDKETEARLIKQGFAEAHKAPAKSEAPAA</sequence>
<evidence type="ECO:0000313" key="2">
    <source>
        <dbReference type="Proteomes" id="UP000197783"/>
    </source>
</evidence>
<name>A0A245ZRC1_9SPHN</name>
<comment type="caution">
    <text evidence="1">The sequence shown here is derived from an EMBL/GenBank/DDBJ whole genome shotgun (WGS) entry which is preliminary data.</text>
</comment>
<accession>A0A245ZRC1</accession>
<dbReference type="Proteomes" id="UP000197783">
    <property type="component" value="Unassembled WGS sequence"/>
</dbReference>
<proteinExistence type="predicted"/>
<evidence type="ECO:0008006" key="3">
    <source>
        <dbReference type="Google" id="ProtNLM"/>
    </source>
</evidence>
<dbReference type="EMBL" id="NBBJ01000001">
    <property type="protein sequence ID" value="OWK32291.1"/>
    <property type="molecule type" value="Genomic_DNA"/>
</dbReference>
<evidence type="ECO:0000313" key="1">
    <source>
        <dbReference type="EMBL" id="OWK32291.1"/>
    </source>
</evidence>